<sequence>MLNPLLRLRSCRILALLAALLLAGVPPHGHGAAGAWPAAAASVTADRGDAPEQGAALADCGLCHASRAMMPHRAGTPGPQALPGTVLALALVASPEGQPGRVPARPPRQPTPA</sequence>
<feature type="signal peptide" evidence="2">
    <location>
        <begin position="1"/>
        <end position="31"/>
    </location>
</feature>
<reference evidence="4" key="1">
    <citation type="journal article" date="2019" name="Int. J. Syst. Evol. Microbiol.">
        <title>The Global Catalogue of Microorganisms (GCM) 10K type strain sequencing project: providing services to taxonomists for standard genome sequencing and annotation.</title>
        <authorList>
            <consortium name="The Broad Institute Genomics Platform"/>
            <consortium name="The Broad Institute Genome Sequencing Center for Infectious Disease"/>
            <person name="Wu L."/>
            <person name="Ma J."/>
        </authorList>
    </citation>
    <scope>NUCLEOTIDE SEQUENCE [LARGE SCALE GENOMIC DNA]</scope>
    <source>
        <strain evidence="4">CECT 7131</strain>
    </source>
</reference>
<evidence type="ECO:0000256" key="1">
    <source>
        <dbReference type="SAM" id="MobiDB-lite"/>
    </source>
</evidence>
<dbReference type="EMBL" id="JAUFPN010000165">
    <property type="protein sequence ID" value="MDN3566133.1"/>
    <property type="molecule type" value="Genomic_DNA"/>
</dbReference>
<dbReference type="Proteomes" id="UP001529369">
    <property type="component" value="Unassembled WGS sequence"/>
</dbReference>
<accession>A0ABT8A921</accession>
<gene>
    <name evidence="3" type="ORF">QWZ14_17325</name>
</gene>
<proteinExistence type="predicted"/>
<feature type="compositionally biased region" description="Low complexity" evidence="1">
    <location>
        <begin position="30"/>
        <end position="41"/>
    </location>
</feature>
<name>A0ABT8A921_9PROT</name>
<protein>
    <recommendedName>
        <fullName evidence="5">DUF2946 domain-containing protein</fullName>
    </recommendedName>
</protein>
<keyword evidence="2" id="KW-0732">Signal</keyword>
<evidence type="ECO:0000256" key="2">
    <source>
        <dbReference type="SAM" id="SignalP"/>
    </source>
</evidence>
<keyword evidence="4" id="KW-1185">Reference proteome</keyword>
<evidence type="ECO:0000313" key="4">
    <source>
        <dbReference type="Proteomes" id="UP001529369"/>
    </source>
</evidence>
<organism evidence="3 4">
    <name type="scientific">Paeniroseomonas aquatica</name>
    <dbReference type="NCBI Taxonomy" id="373043"/>
    <lineage>
        <taxon>Bacteria</taxon>
        <taxon>Pseudomonadati</taxon>
        <taxon>Pseudomonadota</taxon>
        <taxon>Alphaproteobacteria</taxon>
        <taxon>Acetobacterales</taxon>
        <taxon>Acetobacteraceae</taxon>
        <taxon>Paeniroseomonas</taxon>
    </lineage>
</organism>
<evidence type="ECO:0000313" key="3">
    <source>
        <dbReference type="EMBL" id="MDN3566133.1"/>
    </source>
</evidence>
<feature type="region of interest" description="Disordered" evidence="1">
    <location>
        <begin position="30"/>
        <end position="51"/>
    </location>
</feature>
<dbReference type="RefSeq" id="WP_290318030.1">
    <property type="nucleotide sequence ID" value="NZ_JAUFPN010000165.1"/>
</dbReference>
<evidence type="ECO:0008006" key="5">
    <source>
        <dbReference type="Google" id="ProtNLM"/>
    </source>
</evidence>
<feature type="chain" id="PRO_5045841516" description="DUF2946 domain-containing protein" evidence="2">
    <location>
        <begin position="32"/>
        <end position="113"/>
    </location>
</feature>
<comment type="caution">
    <text evidence="3">The sequence shown here is derived from an EMBL/GenBank/DDBJ whole genome shotgun (WGS) entry which is preliminary data.</text>
</comment>